<feature type="region of interest" description="Disordered" evidence="1">
    <location>
        <begin position="62"/>
        <end position="98"/>
    </location>
</feature>
<dbReference type="InterPro" id="IPR007110">
    <property type="entry name" value="Ig-like_dom"/>
</dbReference>
<organism evidence="3 4">
    <name type="scientific">Streptomyces turgidiscabies</name>
    <dbReference type="NCBI Taxonomy" id="85558"/>
    <lineage>
        <taxon>Bacteria</taxon>
        <taxon>Bacillati</taxon>
        <taxon>Actinomycetota</taxon>
        <taxon>Actinomycetes</taxon>
        <taxon>Kitasatosporales</taxon>
        <taxon>Streptomycetaceae</taxon>
        <taxon>Streptomyces</taxon>
    </lineage>
</organism>
<name>A0ABU0RXR4_9ACTN</name>
<sequence length="133" mass="14056">MPTEASDERRVGGHAGGGQRGHGQHRGALRGCREVAHELRETLAKSSVPVVRRSARAVMGSVPQTRPIPMSIRPGCSASSVPNCSATTRGEWLGSMTPPEPMRMWVAAEAIRSMSAGGEQLAILGALWCSAIQ</sequence>
<evidence type="ECO:0000259" key="2">
    <source>
        <dbReference type="PROSITE" id="PS50835"/>
    </source>
</evidence>
<dbReference type="PROSITE" id="PS50835">
    <property type="entry name" value="IG_LIKE"/>
    <property type="match status" value="1"/>
</dbReference>
<feature type="compositionally biased region" description="Polar residues" evidence="1">
    <location>
        <begin position="77"/>
        <end position="88"/>
    </location>
</feature>
<evidence type="ECO:0000313" key="4">
    <source>
        <dbReference type="Proteomes" id="UP001223072"/>
    </source>
</evidence>
<reference evidence="3 4" key="1">
    <citation type="submission" date="2023-07" db="EMBL/GenBank/DDBJ databases">
        <title>Comparative genomics of wheat-associated soil bacteria to identify genetic determinants of phenazine resistance.</title>
        <authorList>
            <person name="Mouncey N."/>
        </authorList>
    </citation>
    <scope>NUCLEOTIDE SEQUENCE [LARGE SCALE GENOMIC DNA]</scope>
    <source>
        <strain evidence="3 4">W2I16</strain>
    </source>
</reference>
<feature type="region of interest" description="Disordered" evidence="1">
    <location>
        <begin position="1"/>
        <end position="30"/>
    </location>
</feature>
<dbReference type="Proteomes" id="UP001223072">
    <property type="component" value="Unassembled WGS sequence"/>
</dbReference>
<evidence type="ECO:0000313" key="3">
    <source>
        <dbReference type="EMBL" id="MDQ0936755.1"/>
    </source>
</evidence>
<gene>
    <name evidence="3" type="ORF">QFZ49_006730</name>
</gene>
<keyword evidence="4" id="KW-1185">Reference proteome</keyword>
<proteinExistence type="predicted"/>
<feature type="domain" description="Ig-like" evidence="2">
    <location>
        <begin position="63"/>
        <end position="133"/>
    </location>
</feature>
<dbReference type="EMBL" id="JAUSZS010000008">
    <property type="protein sequence ID" value="MDQ0936755.1"/>
    <property type="molecule type" value="Genomic_DNA"/>
</dbReference>
<protein>
    <recommendedName>
        <fullName evidence="2">Ig-like domain-containing protein</fullName>
    </recommendedName>
</protein>
<accession>A0ABU0RXR4</accession>
<feature type="compositionally biased region" description="Basic and acidic residues" evidence="1">
    <location>
        <begin position="1"/>
        <end position="11"/>
    </location>
</feature>
<evidence type="ECO:0000256" key="1">
    <source>
        <dbReference type="SAM" id="MobiDB-lite"/>
    </source>
</evidence>
<comment type="caution">
    <text evidence="3">The sequence shown here is derived from an EMBL/GenBank/DDBJ whole genome shotgun (WGS) entry which is preliminary data.</text>
</comment>